<name>A0A0F5YIT2_9CYAN</name>
<dbReference type="EMBL" id="LATL02000204">
    <property type="protein sequence ID" value="KKD38080.1"/>
    <property type="molecule type" value="Genomic_DNA"/>
</dbReference>
<organism evidence="1 2">
    <name type="scientific">Limnoraphis robusta CS-951</name>
    <dbReference type="NCBI Taxonomy" id="1637645"/>
    <lineage>
        <taxon>Bacteria</taxon>
        <taxon>Bacillati</taxon>
        <taxon>Cyanobacteriota</taxon>
        <taxon>Cyanophyceae</taxon>
        <taxon>Oscillatoriophycideae</taxon>
        <taxon>Oscillatoriales</taxon>
        <taxon>Sirenicapillariaceae</taxon>
        <taxon>Limnoraphis</taxon>
    </lineage>
</organism>
<dbReference type="OrthoDB" id="456752at2"/>
<dbReference type="PATRIC" id="fig|1637645.4.peg.4019"/>
<dbReference type="Proteomes" id="UP000033607">
    <property type="component" value="Unassembled WGS sequence"/>
</dbReference>
<dbReference type="InterPro" id="IPR011335">
    <property type="entry name" value="Restrct_endonuc-II-like"/>
</dbReference>
<gene>
    <name evidence="1" type="ORF">WN50_10780</name>
</gene>
<protein>
    <submittedName>
        <fullName evidence="1">Fatty-acid synthase</fullName>
    </submittedName>
</protein>
<dbReference type="GO" id="GO:0003676">
    <property type="term" value="F:nucleic acid binding"/>
    <property type="evidence" value="ECO:0007669"/>
    <property type="project" value="InterPro"/>
</dbReference>
<dbReference type="InterPro" id="IPR014919">
    <property type="entry name" value="XisH"/>
</dbReference>
<dbReference type="Pfam" id="PF08814">
    <property type="entry name" value="XisH"/>
    <property type="match status" value="1"/>
</dbReference>
<proteinExistence type="predicted"/>
<evidence type="ECO:0000313" key="2">
    <source>
        <dbReference type="Proteomes" id="UP000033607"/>
    </source>
</evidence>
<sequence length="142" mass="16263">MPARDLYHDTVRTALIKEGWTITDDPLILKIGGRSTFVDLGAEKLIAAERDSEKIAVEIKSFLSPSLINDLESAWGQFFLYARTLQKMEPDRYLYLAVSNNTFNTIFQEEAGKLLLEEPDFRIIVFNPIAEEIILWKPQINS</sequence>
<evidence type="ECO:0000313" key="1">
    <source>
        <dbReference type="EMBL" id="KKD38080.1"/>
    </source>
</evidence>
<accession>A0A0F5YIT2</accession>
<dbReference type="CDD" id="cd22366">
    <property type="entry name" value="XisH-like"/>
    <property type="match status" value="1"/>
</dbReference>
<comment type="caution">
    <text evidence="1">The sequence shown here is derived from an EMBL/GenBank/DDBJ whole genome shotgun (WGS) entry which is preliminary data.</text>
</comment>
<dbReference type="RefSeq" id="WP_046278545.1">
    <property type="nucleotide sequence ID" value="NZ_LATL02000204.1"/>
</dbReference>
<dbReference type="InterPro" id="IPR011856">
    <property type="entry name" value="tRNA_endonuc-like_dom_sf"/>
</dbReference>
<dbReference type="Gene3D" id="3.40.1350.10">
    <property type="match status" value="1"/>
</dbReference>
<dbReference type="SUPFAM" id="SSF52980">
    <property type="entry name" value="Restriction endonuclease-like"/>
    <property type="match status" value="1"/>
</dbReference>
<reference evidence="1 2" key="1">
    <citation type="submission" date="2015-06" db="EMBL/GenBank/DDBJ databases">
        <title>Draft genome assembly of filamentous brackish cyanobacterium Limnoraphis robusta strain CS-951.</title>
        <authorList>
            <person name="Willis A."/>
            <person name="Parks M."/>
            <person name="Burford M.A."/>
        </authorList>
    </citation>
    <scope>NUCLEOTIDE SEQUENCE [LARGE SCALE GENOMIC DNA]</scope>
    <source>
        <strain evidence="1 2">CS-951</strain>
    </source>
</reference>
<dbReference type="AlphaFoldDB" id="A0A0F5YIT2"/>